<protein>
    <submittedName>
        <fullName evidence="2">Uncharacterized protein</fullName>
    </submittedName>
</protein>
<evidence type="ECO:0000313" key="3">
    <source>
        <dbReference type="Proteomes" id="UP000030690"/>
    </source>
</evidence>
<name>A0A024VA04_PLAFA</name>
<gene>
    <name evidence="2" type="ORF">PFFVO_01447</name>
</gene>
<reference evidence="2 3" key="1">
    <citation type="submission" date="2013-02" db="EMBL/GenBank/DDBJ databases">
        <title>The Genome Annotation of Plasmodium falciparum Vietnam Oak-Knoll (FVO).</title>
        <authorList>
            <consortium name="The Broad Institute Genome Sequencing Platform"/>
            <consortium name="The Broad Institute Genome Sequencing Center for Infectious Disease"/>
            <person name="Neafsey D."/>
            <person name="Hoffman S."/>
            <person name="Volkman S."/>
            <person name="Rosenthal P."/>
            <person name="Walker B."/>
            <person name="Young S.K."/>
            <person name="Zeng Q."/>
            <person name="Gargeya S."/>
            <person name="Fitzgerald M."/>
            <person name="Haas B."/>
            <person name="Abouelleil A."/>
            <person name="Allen A.W."/>
            <person name="Alvarado L."/>
            <person name="Arachchi H.M."/>
            <person name="Berlin A.M."/>
            <person name="Chapman S.B."/>
            <person name="Gainer-Dewar J."/>
            <person name="Goldberg J."/>
            <person name="Griggs A."/>
            <person name="Gujja S."/>
            <person name="Hansen M."/>
            <person name="Howarth C."/>
            <person name="Imamovic A."/>
            <person name="Ireland A."/>
            <person name="Larimer J."/>
            <person name="McCowan C."/>
            <person name="Murphy C."/>
            <person name="Pearson M."/>
            <person name="Poon T.W."/>
            <person name="Priest M."/>
            <person name="Roberts A."/>
            <person name="Saif S."/>
            <person name="Shea T."/>
            <person name="Sisk P."/>
            <person name="Sykes S."/>
            <person name="Wortman J."/>
            <person name="Nusbaum C."/>
            <person name="Birren B."/>
        </authorList>
    </citation>
    <scope>NUCLEOTIDE SEQUENCE [LARGE SCALE GENOMIC DNA]</scope>
    <source>
        <strain evidence="3">Vietnam Oak-Knoll (FVO)</strain>
    </source>
</reference>
<proteinExistence type="predicted"/>
<evidence type="ECO:0000256" key="1">
    <source>
        <dbReference type="SAM" id="MobiDB-lite"/>
    </source>
</evidence>
<dbReference type="EMBL" id="KI925061">
    <property type="protein sequence ID" value="ETW19641.1"/>
    <property type="molecule type" value="Genomic_DNA"/>
</dbReference>
<organism evidence="2 3">
    <name type="scientific">Plasmodium falciparum Vietnam Oak-Knoll</name>
    <name type="common">FVO</name>
    <dbReference type="NCBI Taxonomy" id="1036723"/>
    <lineage>
        <taxon>Eukaryota</taxon>
        <taxon>Sar</taxon>
        <taxon>Alveolata</taxon>
        <taxon>Apicomplexa</taxon>
        <taxon>Aconoidasida</taxon>
        <taxon>Haemosporida</taxon>
        <taxon>Plasmodiidae</taxon>
        <taxon>Plasmodium</taxon>
        <taxon>Plasmodium (Laverania)</taxon>
    </lineage>
</organism>
<reference evidence="2 3" key="2">
    <citation type="submission" date="2013-02" db="EMBL/GenBank/DDBJ databases">
        <title>The Genome Sequence of Plasmodium falciparum Vietnam Oak-Knoll (FVO).</title>
        <authorList>
            <consortium name="The Broad Institute Genome Sequencing Platform"/>
            <consortium name="The Broad Institute Genome Sequencing Center for Infectious Disease"/>
            <person name="Neafsey D."/>
            <person name="Cheeseman I."/>
            <person name="Volkman S."/>
            <person name="Adams J."/>
            <person name="Walker B."/>
            <person name="Young S.K."/>
            <person name="Zeng Q."/>
            <person name="Gargeya S."/>
            <person name="Fitzgerald M."/>
            <person name="Haas B."/>
            <person name="Abouelleil A."/>
            <person name="Alvarado L."/>
            <person name="Arachchi H.M."/>
            <person name="Berlin A.M."/>
            <person name="Chapman S.B."/>
            <person name="Dewar J."/>
            <person name="Goldberg J."/>
            <person name="Griggs A."/>
            <person name="Gujja S."/>
            <person name="Hansen M."/>
            <person name="Howarth C."/>
            <person name="Imamovic A."/>
            <person name="Larimer J."/>
            <person name="McCowan C."/>
            <person name="Murphy C."/>
            <person name="Neiman D."/>
            <person name="Pearson M."/>
            <person name="Priest M."/>
            <person name="Roberts A."/>
            <person name="Saif S."/>
            <person name="Shea T."/>
            <person name="Sisk P."/>
            <person name="Sykes S."/>
            <person name="Wortman J."/>
            <person name="Nusbaum C."/>
            <person name="Birren B."/>
        </authorList>
    </citation>
    <scope>NUCLEOTIDE SEQUENCE [LARGE SCALE GENOMIC DNA]</scope>
    <source>
        <strain evidence="3">Vietnam Oak-Knoll (FVO)</strain>
    </source>
</reference>
<dbReference type="AlphaFoldDB" id="A0A024VA04"/>
<dbReference type="Proteomes" id="UP000030690">
    <property type="component" value="Unassembled WGS sequence"/>
</dbReference>
<accession>A0A024VA04</accession>
<feature type="region of interest" description="Disordered" evidence="1">
    <location>
        <begin position="1"/>
        <end position="23"/>
    </location>
</feature>
<sequence>MQNKEINEKKEENDKDRKTIESGRKVCINSKKRNYEELKENTSIKSVLAFVPRVVQLNEKKNK</sequence>
<evidence type="ECO:0000313" key="2">
    <source>
        <dbReference type="EMBL" id="ETW19641.1"/>
    </source>
</evidence>